<dbReference type="AlphaFoldDB" id="A0A8T2VRU4"/>
<dbReference type="InterPro" id="IPR010399">
    <property type="entry name" value="Tify_dom"/>
</dbReference>
<comment type="caution">
    <text evidence="3">The sequence shown here is derived from an EMBL/GenBank/DDBJ whole genome shotgun (WGS) entry which is preliminary data.</text>
</comment>
<dbReference type="GO" id="GO:0009611">
    <property type="term" value="P:response to wounding"/>
    <property type="evidence" value="ECO:0007669"/>
    <property type="project" value="TreeGrafter"/>
</dbReference>
<dbReference type="GO" id="GO:0005634">
    <property type="term" value="C:nucleus"/>
    <property type="evidence" value="ECO:0007669"/>
    <property type="project" value="TreeGrafter"/>
</dbReference>
<dbReference type="Pfam" id="PF09425">
    <property type="entry name" value="Jas_motif"/>
    <property type="match status" value="1"/>
</dbReference>
<dbReference type="GO" id="GO:2000022">
    <property type="term" value="P:regulation of jasmonic acid mediated signaling pathway"/>
    <property type="evidence" value="ECO:0007669"/>
    <property type="project" value="TreeGrafter"/>
</dbReference>
<evidence type="ECO:0000313" key="3">
    <source>
        <dbReference type="EMBL" id="KAH7447139.1"/>
    </source>
</evidence>
<organism evidence="3 4">
    <name type="scientific">Ceratopteris richardii</name>
    <name type="common">Triangle waterfern</name>
    <dbReference type="NCBI Taxonomy" id="49495"/>
    <lineage>
        <taxon>Eukaryota</taxon>
        <taxon>Viridiplantae</taxon>
        <taxon>Streptophyta</taxon>
        <taxon>Embryophyta</taxon>
        <taxon>Tracheophyta</taxon>
        <taxon>Polypodiopsida</taxon>
        <taxon>Polypodiidae</taxon>
        <taxon>Polypodiales</taxon>
        <taxon>Pteridineae</taxon>
        <taxon>Pteridaceae</taxon>
        <taxon>Parkerioideae</taxon>
        <taxon>Ceratopteris</taxon>
    </lineage>
</organism>
<dbReference type="Proteomes" id="UP000825935">
    <property type="component" value="Chromosome 1"/>
</dbReference>
<evidence type="ECO:0000259" key="2">
    <source>
        <dbReference type="PROSITE" id="PS51320"/>
    </source>
</evidence>
<dbReference type="GO" id="GO:0031347">
    <property type="term" value="P:regulation of defense response"/>
    <property type="evidence" value="ECO:0007669"/>
    <property type="project" value="TreeGrafter"/>
</dbReference>
<dbReference type="PROSITE" id="PS51320">
    <property type="entry name" value="TIFY"/>
    <property type="match status" value="1"/>
</dbReference>
<comment type="similarity">
    <text evidence="1">Belongs to the TIFY/JAZ family.</text>
</comment>
<evidence type="ECO:0000256" key="1">
    <source>
        <dbReference type="ARBA" id="ARBA00008614"/>
    </source>
</evidence>
<feature type="domain" description="Tify" evidence="2">
    <location>
        <begin position="16"/>
        <end position="51"/>
    </location>
</feature>
<dbReference type="EMBL" id="CM035406">
    <property type="protein sequence ID" value="KAH7447139.1"/>
    <property type="molecule type" value="Genomic_DNA"/>
</dbReference>
<dbReference type="SMART" id="SM00979">
    <property type="entry name" value="TIFY"/>
    <property type="match status" value="1"/>
</dbReference>
<dbReference type="InterPro" id="IPR040390">
    <property type="entry name" value="TIFY/JAZ"/>
</dbReference>
<dbReference type="PANTHER" id="PTHR33077:SF60">
    <property type="entry name" value="TIFY DOMAIN-CONTAINING PROTEIN"/>
    <property type="match status" value="1"/>
</dbReference>
<reference evidence="3" key="1">
    <citation type="submission" date="2021-08" db="EMBL/GenBank/DDBJ databases">
        <title>WGS assembly of Ceratopteris richardii.</title>
        <authorList>
            <person name="Marchant D.B."/>
            <person name="Chen G."/>
            <person name="Jenkins J."/>
            <person name="Shu S."/>
            <person name="Leebens-Mack J."/>
            <person name="Grimwood J."/>
            <person name="Schmutz J."/>
            <person name="Soltis P."/>
            <person name="Soltis D."/>
            <person name="Chen Z.-H."/>
        </authorList>
    </citation>
    <scope>NUCLEOTIDE SEQUENCE</scope>
    <source>
        <strain evidence="3">Whitten #5841</strain>
        <tissue evidence="3">Leaf</tissue>
    </source>
</reference>
<dbReference type="OMA" id="RSCHRNQ"/>
<proteinExistence type="inferred from homology"/>
<gene>
    <name evidence="3" type="ORF">KP509_01G093200</name>
</gene>
<name>A0A8T2VRU4_CERRI</name>
<protein>
    <recommendedName>
        <fullName evidence="2">Tify domain-containing protein</fullName>
    </recommendedName>
</protein>
<accession>A0A8T2VRU4</accession>
<dbReference type="InterPro" id="IPR018467">
    <property type="entry name" value="CCT_CS"/>
</dbReference>
<keyword evidence="4" id="KW-1185">Reference proteome</keyword>
<dbReference type="Pfam" id="PF06200">
    <property type="entry name" value="tify"/>
    <property type="match status" value="1"/>
</dbReference>
<dbReference type="PANTHER" id="PTHR33077">
    <property type="entry name" value="PROTEIN TIFY 4A-RELATED-RELATED"/>
    <property type="match status" value="1"/>
</dbReference>
<dbReference type="OrthoDB" id="649989at2759"/>
<sequence length="136" mass="15623">MSPNPVNLLQRTRDIAASDHGQLTILYSGVVYVYDSVTVDQARAIMLLAKMAEKDVLADISAYQNTYTRTTSCAARYDHFLSLKTLPMKTFKRSQDRVPFARKASLARFLKKRKESRMTVDHDFELGCRDALLWMR</sequence>
<evidence type="ECO:0000313" key="4">
    <source>
        <dbReference type="Proteomes" id="UP000825935"/>
    </source>
</evidence>